<feature type="transmembrane region" description="Helical" evidence="2">
    <location>
        <begin position="267"/>
        <end position="288"/>
    </location>
</feature>
<accession>A0AAJ0U4E7</accession>
<keyword evidence="2" id="KW-0812">Transmembrane</keyword>
<organism evidence="3 4">
    <name type="scientific">Halochromatium glycolicum</name>
    <dbReference type="NCBI Taxonomy" id="85075"/>
    <lineage>
        <taxon>Bacteria</taxon>
        <taxon>Pseudomonadati</taxon>
        <taxon>Pseudomonadota</taxon>
        <taxon>Gammaproteobacteria</taxon>
        <taxon>Chromatiales</taxon>
        <taxon>Chromatiaceae</taxon>
        <taxon>Halochromatium</taxon>
    </lineage>
</organism>
<reference evidence="3" key="2">
    <citation type="journal article" date="2020" name="Microorganisms">
        <title>Osmotic Adaptation and Compatible Solute Biosynthesis of Phototrophic Bacteria as Revealed from Genome Analyses.</title>
        <authorList>
            <person name="Imhoff J.F."/>
            <person name="Rahn T."/>
            <person name="Kunzel S."/>
            <person name="Keller A."/>
            <person name="Neulinger S.C."/>
        </authorList>
    </citation>
    <scope>NUCLEOTIDE SEQUENCE</scope>
    <source>
        <strain evidence="3">DSM 11080</strain>
    </source>
</reference>
<comment type="similarity">
    <text evidence="1">Belongs to the sodium:galactoside symporter (TC 2.A.2) family.</text>
</comment>
<evidence type="ECO:0000256" key="1">
    <source>
        <dbReference type="ARBA" id="ARBA00009617"/>
    </source>
</evidence>
<keyword evidence="2" id="KW-1133">Transmembrane helix</keyword>
<dbReference type="Gene3D" id="1.20.1250.20">
    <property type="entry name" value="MFS general substrate transporter like domains"/>
    <property type="match status" value="2"/>
</dbReference>
<feature type="transmembrane region" description="Helical" evidence="2">
    <location>
        <begin position="295"/>
        <end position="312"/>
    </location>
</feature>
<feature type="transmembrane region" description="Helical" evidence="2">
    <location>
        <begin position="183"/>
        <end position="202"/>
    </location>
</feature>
<feature type="transmembrane region" description="Helical" evidence="2">
    <location>
        <begin position="152"/>
        <end position="171"/>
    </location>
</feature>
<dbReference type="GO" id="GO:0005886">
    <property type="term" value="C:plasma membrane"/>
    <property type="evidence" value="ECO:0007669"/>
    <property type="project" value="TreeGrafter"/>
</dbReference>
<dbReference type="SUPFAM" id="SSF103473">
    <property type="entry name" value="MFS general substrate transporter"/>
    <property type="match status" value="1"/>
</dbReference>
<feature type="transmembrane region" description="Helical" evidence="2">
    <location>
        <begin position="21"/>
        <end position="38"/>
    </location>
</feature>
<dbReference type="EMBL" id="NRSJ01000012">
    <property type="protein sequence ID" value="MBK1704622.1"/>
    <property type="molecule type" value="Genomic_DNA"/>
</dbReference>
<dbReference type="Pfam" id="PF13347">
    <property type="entry name" value="MFS_2"/>
    <property type="match status" value="1"/>
</dbReference>
<dbReference type="GO" id="GO:0015293">
    <property type="term" value="F:symporter activity"/>
    <property type="evidence" value="ECO:0007669"/>
    <property type="project" value="InterPro"/>
</dbReference>
<feature type="transmembrane region" description="Helical" evidence="2">
    <location>
        <begin position="106"/>
        <end position="125"/>
    </location>
</feature>
<dbReference type="GO" id="GO:0008643">
    <property type="term" value="P:carbohydrate transport"/>
    <property type="evidence" value="ECO:0007669"/>
    <property type="project" value="InterPro"/>
</dbReference>
<reference evidence="3" key="1">
    <citation type="submission" date="2017-08" db="EMBL/GenBank/DDBJ databases">
        <authorList>
            <person name="Imhoff J.F."/>
            <person name="Rahn T."/>
            <person name="Kuenzel S."/>
            <person name="Neulinger S.C."/>
        </authorList>
    </citation>
    <scope>NUCLEOTIDE SEQUENCE</scope>
    <source>
        <strain evidence="3">DSM 11080</strain>
    </source>
</reference>
<feature type="transmembrane region" description="Helical" evidence="2">
    <location>
        <begin position="406"/>
        <end position="424"/>
    </location>
</feature>
<dbReference type="RefSeq" id="WP_200345826.1">
    <property type="nucleotide sequence ID" value="NZ_NRSJ01000012.1"/>
</dbReference>
<comment type="caution">
    <text evidence="3">The sequence shown here is derived from an EMBL/GenBank/DDBJ whole genome shotgun (WGS) entry which is preliminary data.</text>
</comment>
<evidence type="ECO:0000313" key="3">
    <source>
        <dbReference type="EMBL" id="MBK1704622.1"/>
    </source>
</evidence>
<dbReference type="InterPro" id="IPR039672">
    <property type="entry name" value="MFS_2"/>
</dbReference>
<feature type="transmembrane region" description="Helical" evidence="2">
    <location>
        <begin position="83"/>
        <end position="100"/>
    </location>
</feature>
<dbReference type="Proteomes" id="UP001296776">
    <property type="component" value="Unassembled WGS sequence"/>
</dbReference>
<protein>
    <recommendedName>
        <fullName evidence="5">MFS transporter</fullName>
    </recommendedName>
</protein>
<evidence type="ECO:0000313" key="4">
    <source>
        <dbReference type="Proteomes" id="UP001296776"/>
    </source>
</evidence>
<feature type="transmembrane region" description="Helical" evidence="2">
    <location>
        <begin position="360"/>
        <end position="386"/>
    </location>
</feature>
<keyword evidence="2" id="KW-0472">Membrane</keyword>
<name>A0AAJ0U4E7_9GAMM</name>
<gene>
    <name evidence="3" type="ORF">CKO40_08750</name>
</gene>
<dbReference type="PANTHER" id="PTHR11328">
    <property type="entry name" value="MAJOR FACILITATOR SUPERFAMILY DOMAIN-CONTAINING PROTEIN"/>
    <property type="match status" value="1"/>
</dbReference>
<dbReference type="PANTHER" id="PTHR11328:SF24">
    <property type="entry name" value="MAJOR FACILITATOR SUPERFAMILY (MFS) PROFILE DOMAIN-CONTAINING PROTEIN"/>
    <property type="match status" value="1"/>
</dbReference>
<feature type="transmembrane region" description="Helical" evidence="2">
    <location>
        <begin position="223"/>
        <end position="247"/>
    </location>
</feature>
<sequence>MSSSPSRLPGSRLLRYSLPSLVTSVAALPMALFIPAFYADELGLPLAAVGAAIAASRIFDVVTDPLIGTLSDRLPTRWDRRKPWMLLGTPLFLVAIWQVFVPGDSATIGGLLLWAALLYLGFTLIDLPHRAWGAELSTDYDERSRITSIREALSMAGQVALLGFLVVLTMLGLEAGAEQLRGIAWLVLISLPLLVAIAVLTVPEGSPGGFAHARRGWRAGLRILLRNPAFGRMVGCVLLFVSGIAIQGTLHRMVLADVIGDESLFPLMLFIENLATLAAVPAWLWLSVRIGKHQALIAAALWLAALSLPLMLLRAGDATLLIILIAIRGASFASILFLANSIAADVIDVDTLDSGEQRSGLFFAVWGMTTKLALALGVLLGTLLPAAVGYDPSTDATSAEIQARLMLIYGGVPALMMAAGALFLRGFPVSRERHAEVRAKLLEREETG</sequence>
<dbReference type="InterPro" id="IPR036259">
    <property type="entry name" value="MFS_trans_sf"/>
</dbReference>
<evidence type="ECO:0000256" key="2">
    <source>
        <dbReference type="SAM" id="Phobius"/>
    </source>
</evidence>
<feature type="transmembrane region" description="Helical" evidence="2">
    <location>
        <begin position="318"/>
        <end position="339"/>
    </location>
</feature>
<dbReference type="AlphaFoldDB" id="A0AAJ0U4E7"/>
<keyword evidence="4" id="KW-1185">Reference proteome</keyword>
<evidence type="ECO:0008006" key="5">
    <source>
        <dbReference type="Google" id="ProtNLM"/>
    </source>
</evidence>
<proteinExistence type="inferred from homology"/>